<gene>
    <name evidence="2" type="ORF">O0S09_02900</name>
</gene>
<comment type="caution">
    <text evidence="2">The sequence shown here is derived from an EMBL/GenBank/DDBJ whole genome shotgun (WGS) entry which is preliminary data.</text>
</comment>
<reference evidence="2" key="1">
    <citation type="submission" date="2022-12" db="EMBL/GenBank/DDBJ databases">
        <title>Isolation and characterisation of novel Methanocorpusculum spp. from native Australian herbivores indicates the genus is ancestrally host-associated.</title>
        <authorList>
            <person name="Volmer J.G."/>
            <person name="Soo R.M."/>
            <person name="Evans P.N."/>
            <person name="Hoedt E.C."/>
            <person name="Astorga Alsina A.L."/>
            <person name="Woodcroft B.J."/>
            <person name="Tyson G.W."/>
            <person name="Hugenholtz P."/>
            <person name="Morrison M."/>
        </authorList>
    </citation>
    <scope>NUCLEOTIDE SEQUENCE</scope>
    <source>
        <strain evidence="2">CW153</strain>
    </source>
</reference>
<accession>A0ABT4ILI3</accession>
<evidence type="ECO:0000313" key="3">
    <source>
        <dbReference type="Proteomes" id="UP001141336"/>
    </source>
</evidence>
<keyword evidence="1" id="KW-0812">Transmembrane</keyword>
<name>A0ABT4ILI3_9EURY</name>
<dbReference type="RefSeq" id="WP_268922428.1">
    <property type="nucleotide sequence ID" value="NZ_JAPTGC010000003.1"/>
</dbReference>
<keyword evidence="3" id="KW-1185">Reference proteome</keyword>
<protein>
    <submittedName>
        <fullName evidence="2">Uncharacterized protein</fullName>
    </submittedName>
</protein>
<evidence type="ECO:0000313" key="2">
    <source>
        <dbReference type="EMBL" id="MCZ0862204.1"/>
    </source>
</evidence>
<keyword evidence="1" id="KW-1133">Transmembrane helix</keyword>
<organism evidence="2 3">
    <name type="scientific">Methanocorpusculum vombati</name>
    <dbReference type="NCBI Taxonomy" id="3002864"/>
    <lineage>
        <taxon>Archaea</taxon>
        <taxon>Methanobacteriati</taxon>
        <taxon>Methanobacteriota</taxon>
        <taxon>Stenosarchaea group</taxon>
        <taxon>Methanomicrobia</taxon>
        <taxon>Methanomicrobiales</taxon>
        <taxon>Methanocorpusculaceae</taxon>
        <taxon>Methanocorpusculum</taxon>
    </lineage>
</organism>
<dbReference type="Proteomes" id="UP001141336">
    <property type="component" value="Unassembled WGS sequence"/>
</dbReference>
<dbReference type="EMBL" id="JAPTGC010000003">
    <property type="protein sequence ID" value="MCZ0862204.1"/>
    <property type="molecule type" value="Genomic_DNA"/>
</dbReference>
<evidence type="ECO:0000256" key="1">
    <source>
        <dbReference type="SAM" id="Phobius"/>
    </source>
</evidence>
<feature type="transmembrane region" description="Helical" evidence="1">
    <location>
        <begin position="12"/>
        <end position="36"/>
    </location>
</feature>
<sequence>MKLLECETQNRCYTCFAVLLATVVFATVFCIAPVAADVHDEFSSGEVWIQDAEDNAVLSLVDDDIVNGDIPLTSMRTIYRGAIYDPADFTITAFGPDLSPEDLFETANATLSNYTALFGNSVAPVALPNSFLSSNILSQRKTVSENALFASPIPDGYVGIPGVKLPEGKKLAAYAFRVLPTGQTMMYASAVSADASNTAYAAARENLNKWVNTTLKEKTKSASESLVALAADMPPISPPKLIGESYLDYSYKSDKTNEVYGRIEFTSKWYWDSIEDIPDKDYFFTTSYLKMTPGKYLGSSDYKNIQFTLKIDANHPTPWTPAIPYVHSNNEQPQGSGSGTQMSCSLSTSSVGISWVTDVPDTSLVFGRPGDQVSKWDGKFDSHGNFAKQTFIFQAGEEISGKEVRDGKKYVLSENVADLYKSFGYTDQNVHPPHVYLVPDSHELYCEDMCIQWNDEKYKQA</sequence>
<keyword evidence="1" id="KW-0472">Membrane</keyword>
<proteinExistence type="predicted"/>